<dbReference type="HOGENOM" id="CLU_2079480_0_0_2"/>
<sequence length="117" mass="12644">MECPRCGGPLSRYQLGEKVSYACDECVYVGVEVNHRATPRPLESWEEALSRFYHRRTTEQSPPDSSNSDTLAERAERAEATRDADGDGAVSDAADGDDSSGTGAFETQAGAPADEER</sequence>
<dbReference type="EMBL" id="HF582854">
    <property type="protein sequence ID" value="CCQ37474.1"/>
    <property type="molecule type" value="Genomic_DNA"/>
</dbReference>
<name>M1XSX8_NATM8</name>
<organism evidence="2 3">
    <name type="scientific">Natronomonas moolapensis (strain DSM 18674 / CECT 7526 / JCM 14361 / 8.8.11)</name>
    <dbReference type="NCBI Taxonomy" id="268739"/>
    <lineage>
        <taxon>Archaea</taxon>
        <taxon>Methanobacteriati</taxon>
        <taxon>Methanobacteriota</taxon>
        <taxon>Stenosarchaea group</taxon>
        <taxon>Halobacteria</taxon>
        <taxon>Halobacteriales</taxon>
        <taxon>Natronomonadaceae</taxon>
        <taxon>Natronomonas</taxon>
    </lineage>
</organism>
<feature type="compositionally biased region" description="Basic and acidic residues" evidence="1">
    <location>
        <begin position="71"/>
        <end position="85"/>
    </location>
</feature>
<evidence type="ECO:0000256" key="1">
    <source>
        <dbReference type="SAM" id="MobiDB-lite"/>
    </source>
</evidence>
<proteinExistence type="predicted"/>
<protein>
    <submittedName>
        <fullName evidence="2">Small CPxCG-related zinc finger protein</fullName>
    </submittedName>
</protein>
<keyword evidence="3" id="KW-1185">Reference proteome</keyword>
<accession>M1XSX8</accession>
<evidence type="ECO:0000313" key="2">
    <source>
        <dbReference type="EMBL" id="CCQ37474.1"/>
    </source>
</evidence>
<feature type="compositionally biased region" description="Polar residues" evidence="1">
    <location>
        <begin position="59"/>
        <end position="70"/>
    </location>
</feature>
<dbReference type="AlphaFoldDB" id="M1XSX8"/>
<dbReference type="GeneID" id="14651827"/>
<dbReference type="KEGG" id="nmo:Nmlp_3344"/>
<dbReference type="RefSeq" id="WP_015410215.1">
    <property type="nucleotide sequence ID" value="NC_020388.1"/>
</dbReference>
<gene>
    <name evidence="2" type="ordered locus">Nmlp_3344</name>
</gene>
<evidence type="ECO:0000313" key="3">
    <source>
        <dbReference type="Proteomes" id="UP000011867"/>
    </source>
</evidence>
<dbReference type="Proteomes" id="UP000011867">
    <property type="component" value="Chromosome"/>
</dbReference>
<feature type="region of interest" description="Disordered" evidence="1">
    <location>
        <begin position="53"/>
        <end position="117"/>
    </location>
</feature>
<dbReference type="STRING" id="268739.Nmlp_3344"/>
<reference evidence="2 3" key="1">
    <citation type="journal article" date="2013" name="Genome Announc.">
        <title>Genome of the haloarchaeon Natronomonas moolapensis, a neutrophilic member of a previously haloalkaliphilic genus.</title>
        <authorList>
            <person name="Dyall-Smith M.L."/>
            <person name="Pfeiffer F."/>
            <person name="Oberwinkler T."/>
            <person name="Klee K."/>
            <person name="Rampp M."/>
            <person name="Palm P."/>
            <person name="Gross K."/>
            <person name="Schuster S.C."/>
            <person name="Oesterhelt D."/>
        </authorList>
    </citation>
    <scope>NUCLEOTIDE SEQUENCE [LARGE SCALE GENOMIC DNA]</scope>
    <source>
        <strain evidence="3">DSM 18674 / JCM 14361 / 8.8.11</strain>
    </source>
</reference>
<dbReference type="eggNOG" id="arCOG07548">
    <property type="taxonomic scope" value="Archaea"/>
</dbReference>
<feature type="compositionally biased region" description="Low complexity" evidence="1">
    <location>
        <begin position="87"/>
        <end position="104"/>
    </location>
</feature>
<dbReference type="OrthoDB" id="331156at2157"/>